<evidence type="ECO:0008006" key="3">
    <source>
        <dbReference type="Google" id="ProtNLM"/>
    </source>
</evidence>
<feature type="non-terminal residue" evidence="1">
    <location>
        <position position="1"/>
    </location>
</feature>
<gene>
    <name evidence="1" type="ORF">M430DRAFT_107040</name>
</gene>
<dbReference type="EMBL" id="KZ679015">
    <property type="protein sequence ID" value="PSS12690.1"/>
    <property type="molecule type" value="Genomic_DNA"/>
</dbReference>
<organism evidence="1 2">
    <name type="scientific">Amorphotheca resinae ATCC 22711</name>
    <dbReference type="NCBI Taxonomy" id="857342"/>
    <lineage>
        <taxon>Eukaryota</taxon>
        <taxon>Fungi</taxon>
        <taxon>Dikarya</taxon>
        <taxon>Ascomycota</taxon>
        <taxon>Pezizomycotina</taxon>
        <taxon>Leotiomycetes</taxon>
        <taxon>Helotiales</taxon>
        <taxon>Amorphothecaceae</taxon>
        <taxon>Amorphotheca</taxon>
    </lineage>
</organism>
<evidence type="ECO:0000313" key="2">
    <source>
        <dbReference type="Proteomes" id="UP000241818"/>
    </source>
</evidence>
<reference evidence="1 2" key="1">
    <citation type="journal article" date="2018" name="New Phytol.">
        <title>Comparative genomics and transcriptomics depict ericoid mycorrhizal fungi as versatile saprotrophs and plant mutualists.</title>
        <authorList>
            <person name="Martino E."/>
            <person name="Morin E."/>
            <person name="Grelet G.A."/>
            <person name="Kuo A."/>
            <person name="Kohler A."/>
            <person name="Daghino S."/>
            <person name="Barry K.W."/>
            <person name="Cichocki N."/>
            <person name="Clum A."/>
            <person name="Dockter R.B."/>
            <person name="Hainaut M."/>
            <person name="Kuo R.C."/>
            <person name="LaButti K."/>
            <person name="Lindahl B.D."/>
            <person name="Lindquist E.A."/>
            <person name="Lipzen A."/>
            <person name="Khouja H.R."/>
            <person name="Magnuson J."/>
            <person name="Murat C."/>
            <person name="Ohm R.A."/>
            <person name="Singer S.W."/>
            <person name="Spatafora J.W."/>
            <person name="Wang M."/>
            <person name="Veneault-Fourrey C."/>
            <person name="Henrissat B."/>
            <person name="Grigoriev I.V."/>
            <person name="Martin F.M."/>
            <person name="Perotto S."/>
        </authorList>
    </citation>
    <scope>NUCLEOTIDE SEQUENCE [LARGE SCALE GENOMIC DNA]</scope>
    <source>
        <strain evidence="1 2">ATCC 22711</strain>
    </source>
</reference>
<sequence>TYILKELGLFLIPKADYLYINNKLIVFFYINNIAILSRRFNYNEFLSFKTKLFSKYKI</sequence>
<dbReference type="GeneID" id="36569207"/>
<dbReference type="Proteomes" id="UP000241818">
    <property type="component" value="Unassembled WGS sequence"/>
</dbReference>
<keyword evidence="2" id="KW-1185">Reference proteome</keyword>
<proteinExistence type="predicted"/>
<name>A0A2T3AVI8_AMORE</name>
<evidence type="ECO:0000313" key="1">
    <source>
        <dbReference type="EMBL" id="PSS12690.1"/>
    </source>
</evidence>
<dbReference type="InParanoid" id="A0A2T3AVI8"/>
<protein>
    <recommendedName>
        <fullName evidence="3">Reverse transcriptase Ty1/copia-type domain-containing protein</fullName>
    </recommendedName>
</protein>
<accession>A0A2T3AVI8</accession>
<dbReference type="OrthoDB" id="3432594at2759"/>
<dbReference type="RefSeq" id="XP_024718688.1">
    <property type="nucleotide sequence ID" value="XM_024861126.1"/>
</dbReference>
<dbReference type="AlphaFoldDB" id="A0A2T3AVI8"/>